<comment type="similarity">
    <text evidence="1">Belongs to the carbohydrate kinase PfkB family.</text>
</comment>
<dbReference type="PANTHER" id="PTHR43085:SF49">
    <property type="entry name" value="5-DEHYDRO-2-DEOXYGLUCONOKINASE"/>
    <property type="match status" value="1"/>
</dbReference>
<evidence type="ECO:0000259" key="5">
    <source>
        <dbReference type="Pfam" id="PF00294"/>
    </source>
</evidence>
<feature type="region of interest" description="Disordered" evidence="4">
    <location>
        <begin position="202"/>
        <end position="222"/>
    </location>
</feature>
<gene>
    <name evidence="6" type="primary">iolC_4</name>
    <name evidence="6" type="ORF">NCTC9128_05822</name>
</gene>
<evidence type="ECO:0000313" key="7">
    <source>
        <dbReference type="Proteomes" id="UP000251088"/>
    </source>
</evidence>
<organism evidence="6 7">
    <name type="scientific">Klebsiella pneumoniae</name>
    <dbReference type="NCBI Taxonomy" id="573"/>
    <lineage>
        <taxon>Bacteria</taxon>
        <taxon>Pseudomonadati</taxon>
        <taxon>Pseudomonadota</taxon>
        <taxon>Gammaproteobacteria</taxon>
        <taxon>Enterobacterales</taxon>
        <taxon>Enterobacteriaceae</taxon>
        <taxon>Klebsiella/Raoultella group</taxon>
        <taxon>Klebsiella</taxon>
        <taxon>Klebsiella pneumoniae complex</taxon>
    </lineage>
</organism>
<protein>
    <submittedName>
        <fullName evidence="6">5-keto-2-deoxygluconokinase</fullName>
        <ecNumber evidence="6">2.7.1.92</ecNumber>
    </submittedName>
</protein>
<evidence type="ECO:0000313" key="6">
    <source>
        <dbReference type="EMBL" id="SQC39677.1"/>
    </source>
</evidence>
<proteinExistence type="inferred from homology"/>
<accession>A0A2X3EXN4</accession>
<dbReference type="PANTHER" id="PTHR43085">
    <property type="entry name" value="HEXOKINASE FAMILY MEMBER"/>
    <property type="match status" value="1"/>
</dbReference>
<evidence type="ECO:0000256" key="1">
    <source>
        <dbReference type="ARBA" id="ARBA00010688"/>
    </source>
</evidence>
<feature type="compositionally biased region" description="Basic residues" evidence="4">
    <location>
        <begin position="272"/>
        <end position="284"/>
    </location>
</feature>
<dbReference type="InterPro" id="IPR029056">
    <property type="entry name" value="Ribokinase-like"/>
</dbReference>
<dbReference type="InterPro" id="IPR050306">
    <property type="entry name" value="PfkB_Carbo_kinase"/>
</dbReference>
<dbReference type="Proteomes" id="UP000251088">
    <property type="component" value="Unassembled WGS sequence"/>
</dbReference>
<dbReference type="InterPro" id="IPR002173">
    <property type="entry name" value="Carboh/pur_kinase_PfkB_CS"/>
</dbReference>
<feature type="compositionally biased region" description="Low complexity" evidence="4">
    <location>
        <begin position="251"/>
        <end position="260"/>
    </location>
</feature>
<reference evidence="6 7" key="1">
    <citation type="submission" date="2018-06" db="EMBL/GenBank/DDBJ databases">
        <authorList>
            <consortium name="Pathogen Informatics"/>
            <person name="Doyle S."/>
        </authorList>
    </citation>
    <scope>NUCLEOTIDE SEQUENCE [LARGE SCALE GENOMIC DNA]</scope>
    <source>
        <strain evidence="6 7">NCTC9128</strain>
    </source>
</reference>
<dbReference type="EMBL" id="UAWN01000014">
    <property type="protein sequence ID" value="SQC39677.1"/>
    <property type="molecule type" value="Genomic_DNA"/>
</dbReference>
<evidence type="ECO:0000256" key="3">
    <source>
        <dbReference type="ARBA" id="ARBA00022777"/>
    </source>
</evidence>
<sequence length="320" mass="34048">MTGTHLSHANTRAAVLKALEYARRHGLRTALDIDYRPVLWGLTSLGDGETRFIESGPVTSQLQEVLHLFDLVVGTEEEFHIAGGSTDTLTALKNVRNATKATLVCKRGPMGCVVLEGDIPDSWDQVPLQQGVRVEVLNVLGAGDAFMSGLLRGWLNDEGWEQACRYANACGALVVSRHGCAPAMPTKVELDDYLQRARIGAAPGRRRAPQPPAPGHQPPSTVAGAVHFRLRPSQTAGRSGAGDRARRSLHSAAQAAVVGRGRSGGAGGRSRSAQRHSGRRHLRPSVRSTPLPARAGGSAALSNCPARDRCVWSMATSARS</sequence>
<evidence type="ECO:0000256" key="2">
    <source>
        <dbReference type="ARBA" id="ARBA00022679"/>
    </source>
</evidence>
<keyword evidence="3 6" id="KW-0418">Kinase</keyword>
<feature type="domain" description="Carbohydrate kinase PfkB" evidence="5">
    <location>
        <begin position="58"/>
        <end position="186"/>
    </location>
</feature>
<dbReference type="EC" id="2.7.1.92" evidence="6"/>
<keyword evidence="2 6" id="KW-0808">Transferase</keyword>
<dbReference type="InterPro" id="IPR011611">
    <property type="entry name" value="PfkB_dom"/>
</dbReference>
<dbReference type="AlphaFoldDB" id="A0A2X3EXN4"/>
<dbReference type="Pfam" id="PF00294">
    <property type="entry name" value="PfkB"/>
    <property type="match status" value="1"/>
</dbReference>
<name>A0A2X3EXN4_KLEPN</name>
<evidence type="ECO:0000256" key="4">
    <source>
        <dbReference type="SAM" id="MobiDB-lite"/>
    </source>
</evidence>
<feature type="region of interest" description="Disordered" evidence="4">
    <location>
        <begin position="234"/>
        <end position="302"/>
    </location>
</feature>
<dbReference type="Gene3D" id="3.40.1190.20">
    <property type="match status" value="1"/>
</dbReference>
<dbReference type="PROSITE" id="PS00584">
    <property type="entry name" value="PFKB_KINASES_2"/>
    <property type="match status" value="1"/>
</dbReference>
<dbReference type="SUPFAM" id="SSF53613">
    <property type="entry name" value="Ribokinase-like"/>
    <property type="match status" value="1"/>
</dbReference>
<dbReference type="GO" id="GO:0047590">
    <property type="term" value="F:5-dehydro-2-deoxygluconokinase activity"/>
    <property type="evidence" value="ECO:0007669"/>
    <property type="project" value="UniProtKB-EC"/>
</dbReference>